<accession>A0A1J8RCA3</accession>
<dbReference type="OrthoDB" id="2418900at2759"/>
<dbReference type="EMBL" id="LVVM01001058">
    <property type="protein sequence ID" value="OJA19402.1"/>
    <property type="molecule type" value="Genomic_DNA"/>
</dbReference>
<dbReference type="InterPro" id="IPR041078">
    <property type="entry name" value="Plavaka"/>
</dbReference>
<reference evidence="1 2" key="1">
    <citation type="submission" date="2016-03" db="EMBL/GenBank/DDBJ databases">
        <title>Comparative genomics of the ectomycorrhizal sister species Rhizopogon vinicolor and Rhizopogon vesiculosus (Basidiomycota: Boletales) reveals a divergence of the mating type B locus.</title>
        <authorList>
            <person name="Mujic A.B."/>
            <person name="Kuo A."/>
            <person name="Tritt A."/>
            <person name="Lipzen A."/>
            <person name="Chen C."/>
            <person name="Johnson J."/>
            <person name="Sharma A."/>
            <person name="Barry K."/>
            <person name="Grigoriev I.V."/>
            <person name="Spatafora J.W."/>
        </authorList>
    </citation>
    <scope>NUCLEOTIDE SEQUENCE [LARGE SCALE GENOMIC DNA]</scope>
    <source>
        <strain evidence="1 2">AM-OR11-056</strain>
    </source>
</reference>
<protein>
    <submittedName>
        <fullName evidence="1">Uncharacterized protein</fullName>
    </submittedName>
</protein>
<evidence type="ECO:0000313" key="1">
    <source>
        <dbReference type="EMBL" id="OJA19402.1"/>
    </source>
</evidence>
<organism evidence="1 2">
    <name type="scientific">Rhizopogon vesiculosus</name>
    <dbReference type="NCBI Taxonomy" id="180088"/>
    <lineage>
        <taxon>Eukaryota</taxon>
        <taxon>Fungi</taxon>
        <taxon>Dikarya</taxon>
        <taxon>Basidiomycota</taxon>
        <taxon>Agaricomycotina</taxon>
        <taxon>Agaricomycetes</taxon>
        <taxon>Agaricomycetidae</taxon>
        <taxon>Boletales</taxon>
        <taxon>Suillineae</taxon>
        <taxon>Rhizopogonaceae</taxon>
        <taxon>Rhizopogon</taxon>
    </lineage>
</organism>
<comment type="caution">
    <text evidence="1">The sequence shown here is derived from an EMBL/GenBank/DDBJ whole genome shotgun (WGS) entry which is preliminary data.</text>
</comment>
<gene>
    <name evidence="1" type="ORF">AZE42_13719</name>
</gene>
<keyword evidence="2" id="KW-1185">Reference proteome</keyword>
<evidence type="ECO:0000313" key="2">
    <source>
        <dbReference type="Proteomes" id="UP000183567"/>
    </source>
</evidence>
<dbReference type="Pfam" id="PF18759">
    <property type="entry name" value="Plavaka"/>
    <property type="match status" value="1"/>
</dbReference>
<sequence>MGDHLWYLQYQIPQGASLLGVVLSSDKTKVTNISGNRYAHPVLISLANIAPSAHAKASLHAYLLVALIPVAKFIHSNARLNHLRWPHKWAS</sequence>
<dbReference type="Proteomes" id="UP000183567">
    <property type="component" value="Unassembled WGS sequence"/>
</dbReference>
<name>A0A1J8RCA3_9AGAM</name>
<dbReference type="AlphaFoldDB" id="A0A1J8RCA3"/>
<proteinExistence type="predicted"/>